<dbReference type="AlphaFoldDB" id="A0AAD5D487"/>
<dbReference type="EMBL" id="JAMZMK010004938">
    <property type="protein sequence ID" value="KAI7753998.1"/>
    <property type="molecule type" value="Genomic_DNA"/>
</dbReference>
<keyword evidence="3" id="KW-1185">Reference proteome</keyword>
<gene>
    <name evidence="2" type="ORF">M8C21_015563</name>
</gene>
<accession>A0AAD5D487</accession>
<comment type="caution">
    <text evidence="2">The sequence shown here is derived from an EMBL/GenBank/DDBJ whole genome shotgun (WGS) entry which is preliminary data.</text>
</comment>
<organism evidence="2 3">
    <name type="scientific">Ambrosia artemisiifolia</name>
    <name type="common">Common ragweed</name>
    <dbReference type="NCBI Taxonomy" id="4212"/>
    <lineage>
        <taxon>Eukaryota</taxon>
        <taxon>Viridiplantae</taxon>
        <taxon>Streptophyta</taxon>
        <taxon>Embryophyta</taxon>
        <taxon>Tracheophyta</taxon>
        <taxon>Spermatophyta</taxon>
        <taxon>Magnoliopsida</taxon>
        <taxon>eudicotyledons</taxon>
        <taxon>Gunneridae</taxon>
        <taxon>Pentapetalae</taxon>
        <taxon>asterids</taxon>
        <taxon>campanulids</taxon>
        <taxon>Asterales</taxon>
        <taxon>Asteraceae</taxon>
        <taxon>Asteroideae</taxon>
        <taxon>Heliantheae alliance</taxon>
        <taxon>Heliantheae</taxon>
        <taxon>Ambrosia</taxon>
    </lineage>
</organism>
<dbReference type="Proteomes" id="UP001206925">
    <property type="component" value="Unassembled WGS sequence"/>
</dbReference>
<feature type="compositionally biased region" description="Polar residues" evidence="1">
    <location>
        <begin position="65"/>
        <end position="74"/>
    </location>
</feature>
<protein>
    <submittedName>
        <fullName evidence="2">Uncharacterized protein</fullName>
    </submittedName>
</protein>
<evidence type="ECO:0000313" key="2">
    <source>
        <dbReference type="EMBL" id="KAI7753998.1"/>
    </source>
</evidence>
<reference evidence="2" key="1">
    <citation type="submission" date="2022-06" db="EMBL/GenBank/DDBJ databases">
        <title>Uncovering the hologenomic basis of an extraordinary plant invasion.</title>
        <authorList>
            <person name="Bieker V.C."/>
            <person name="Martin M.D."/>
            <person name="Gilbert T."/>
            <person name="Hodgins K."/>
            <person name="Battlay P."/>
            <person name="Petersen B."/>
            <person name="Wilson J."/>
        </authorList>
    </citation>
    <scope>NUCLEOTIDE SEQUENCE</scope>
    <source>
        <strain evidence="2">AA19_3_7</strain>
        <tissue evidence="2">Leaf</tissue>
    </source>
</reference>
<feature type="compositionally biased region" description="Basic and acidic residues" evidence="1">
    <location>
        <begin position="11"/>
        <end position="32"/>
    </location>
</feature>
<proteinExistence type="predicted"/>
<feature type="region of interest" description="Disordered" evidence="1">
    <location>
        <begin position="54"/>
        <end position="74"/>
    </location>
</feature>
<name>A0AAD5D487_AMBAR</name>
<feature type="region of interest" description="Disordered" evidence="1">
    <location>
        <begin position="11"/>
        <end position="34"/>
    </location>
</feature>
<sequence length="74" mass="8114">MLLLLLLSGRKGEEEARERGRPDQRVDRRKEGITGFPISAIIEGEEEEEEEVHGCNDGGAALPDTCTTSAKSMK</sequence>
<evidence type="ECO:0000313" key="3">
    <source>
        <dbReference type="Proteomes" id="UP001206925"/>
    </source>
</evidence>
<evidence type="ECO:0000256" key="1">
    <source>
        <dbReference type="SAM" id="MobiDB-lite"/>
    </source>
</evidence>